<organism evidence="1 2">
    <name type="scientific">Scortum barcoo</name>
    <name type="common">barcoo grunter</name>
    <dbReference type="NCBI Taxonomy" id="214431"/>
    <lineage>
        <taxon>Eukaryota</taxon>
        <taxon>Metazoa</taxon>
        <taxon>Chordata</taxon>
        <taxon>Craniata</taxon>
        <taxon>Vertebrata</taxon>
        <taxon>Euteleostomi</taxon>
        <taxon>Actinopterygii</taxon>
        <taxon>Neopterygii</taxon>
        <taxon>Teleostei</taxon>
        <taxon>Neoteleostei</taxon>
        <taxon>Acanthomorphata</taxon>
        <taxon>Eupercaria</taxon>
        <taxon>Centrarchiformes</taxon>
        <taxon>Terapontoidei</taxon>
        <taxon>Terapontidae</taxon>
        <taxon>Scortum</taxon>
    </lineage>
</organism>
<comment type="caution">
    <text evidence="1">The sequence shown here is derived from an EMBL/GenBank/DDBJ whole genome shotgun (WGS) entry which is preliminary data.</text>
</comment>
<dbReference type="EMBL" id="CM041552">
    <property type="protein sequence ID" value="KAI3353797.1"/>
    <property type="molecule type" value="Genomic_DNA"/>
</dbReference>
<accession>A0ACB8VFW8</accession>
<sequence length="112" mass="12407">MKTFSGKCSVKHGQVAGVFVEKWGISPTDTQSTELNGCSLNSRTSTPSGVKSKANRIIKDHNHPSNKLLCPLPSSRHYLSIRSHSTRLRDSFIPQAIFMAVFAISFNWIDCV</sequence>
<evidence type="ECO:0000313" key="2">
    <source>
        <dbReference type="Proteomes" id="UP000831701"/>
    </source>
</evidence>
<keyword evidence="2" id="KW-1185">Reference proteome</keyword>
<reference evidence="1" key="1">
    <citation type="submission" date="2022-04" db="EMBL/GenBank/DDBJ databases">
        <title>Jade perch genome.</title>
        <authorList>
            <person name="Chao B."/>
        </authorList>
    </citation>
    <scope>NUCLEOTIDE SEQUENCE</scope>
    <source>
        <strain evidence="1">CB-2022</strain>
    </source>
</reference>
<gene>
    <name evidence="1" type="ORF">L3Q82_005021</name>
</gene>
<evidence type="ECO:0000313" key="1">
    <source>
        <dbReference type="EMBL" id="KAI3353797.1"/>
    </source>
</evidence>
<dbReference type="Proteomes" id="UP000831701">
    <property type="component" value="Chromosome 22"/>
</dbReference>
<proteinExistence type="predicted"/>
<protein>
    <submittedName>
        <fullName evidence="1">Uncharacterized protein</fullName>
    </submittedName>
</protein>
<name>A0ACB8VFW8_9TELE</name>